<dbReference type="PROSITE" id="PS51880">
    <property type="entry name" value="TGS"/>
    <property type="match status" value="1"/>
</dbReference>
<dbReference type="PANTHER" id="PTHR43127">
    <property type="entry name" value="DEVELOPMENTALLY-REGULATED GTP-BINDING PROTEIN 2"/>
    <property type="match status" value="1"/>
</dbReference>
<name>A0AAT9LD11_9FIRM</name>
<gene>
    <name evidence="2" type="ORF">IMF26_02865</name>
</gene>
<evidence type="ECO:0000313" key="2">
    <source>
        <dbReference type="EMBL" id="QUL99026.1"/>
    </source>
</evidence>
<organism evidence="2">
    <name type="scientific">Candidatus Fermentithermobacillus carboniphilus</name>
    <dbReference type="NCBI Taxonomy" id="3085328"/>
    <lineage>
        <taxon>Bacteria</taxon>
        <taxon>Bacillati</taxon>
        <taxon>Bacillota</taxon>
        <taxon>Candidatus Fermentithermobacillia</taxon>
        <taxon>Candidatus Fermentithermobacillales</taxon>
        <taxon>Candidatus Fermentithermobacillaceae</taxon>
        <taxon>Candidatus Fermentithermobacillus</taxon>
    </lineage>
</organism>
<reference evidence="2" key="1">
    <citation type="submission" date="2020-10" db="EMBL/GenBank/DDBJ databases">
        <authorList>
            <person name="Kadnikov V."/>
            <person name="Beletsky A.V."/>
            <person name="Mardanov A.V."/>
            <person name="Karnachuk O.V."/>
            <person name="Ravin N.V."/>
        </authorList>
    </citation>
    <scope>NUCLEOTIDE SEQUENCE</scope>
    <source>
        <strain evidence="2">Bu02</strain>
    </source>
</reference>
<feature type="domain" description="TGS" evidence="1">
    <location>
        <begin position="251"/>
        <end position="325"/>
    </location>
</feature>
<dbReference type="InterPro" id="IPR004095">
    <property type="entry name" value="TGS"/>
</dbReference>
<protein>
    <submittedName>
        <fullName evidence="2">TGS domain-containing protein</fullName>
    </submittedName>
</protein>
<dbReference type="Pfam" id="PF02824">
    <property type="entry name" value="TGS"/>
    <property type="match status" value="1"/>
</dbReference>
<dbReference type="Gene3D" id="3.10.20.30">
    <property type="match status" value="1"/>
</dbReference>
<dbReference type="AlphaFoldDB" id="A0AAT9LD11"/>
<evidence type="ECO:0000259" key="1">
    <source>
        <dbReference type="PROSITE" id="PS51880"/>
    </source>
</evidence>
<dbReference type="GO" id="GO:0003924">
    <property type="term" value="F:GTPase activity"/>
    <property type="evidence" value="ECO:0007669"/>
    <property type="project" value="InterPro"/>
</dbReference>
<dbReference type="PRINTS" id="PR00326">
    <property type="entry name" value="GTP1OBG"/>
</dbReference>
<dbReference type="InterPro" id="IPR012676">
    <property type="entry name" value="TGS-like"/>
</dbReference>
<dbReference type="GO" id="GO:0005525">
    <property type="term" value="F:GTP binding"/>
    <property type="evidence" value="ECO:0007669"/>
    <property type="project" value="InterPro"/>
</dbReference>
<accession>A0AAT9LD11</accession>
<dbReference type="InterPro" id="IPR045001">
    <property type="entry name" value="DRG"/>
</dbReference>
<dbReference type="InterPro" id="IPR006073">
    <property type="entry name" value="GTP-bd"/>
</dbReference>
<dbReference type="SUPFAM" id="SSF52540">
    <property type="entry name" value="P-loop containing nucleoside triphosphate hydrolases"/>
    <property type="match status" value="1"/>
</dbReference>
<dbReference type="Gene3D" id="3.40.50.300">
    <property type="entry name" value="P-loop containing nucleotide triphosphate hydrolases"/>
    <property type="match status" value="1"/>
</dbReference>
<dbReference type="KEGG" id="fcz:IMF26_02865"/>
<dbReference type="CDD" id="cd01666">
    <property type="entry name" value="TGS_DRG"/>
    <property type="match status" value="1"/>
</dbReference>
<dbReference type="InterPro" id="IPR027417">
    <property type="entry name" value="P-loop_NTPase"/>
</dbReference>
<proteinExistence type="predicted"/>
<dbReference type="Pfam" id="PF01926">
    <property type="entry name" value="MMR_HSR1"/>
    <property type="match status" value="1"/>
</dbReference>
<reference evidence="2" key="2">
    <citation type="journal article" date="2023" name="Biology">
        <title>Prokaryotic Life Associated with Coal-Fire Gas Vents Revealed by Metagenomics.</title>
        <authorList>
            <person name="Kadnikov V.V."/>
            <person name="Mardanov A.V."/>
            <person name="Beletsky A.V."/>
            <person name="Karnachuk O.V."/>
            <person name="Ravin N.V."/>
        </authorList>
    </citation>
    <scope>NUCLEOTIDE SEQUENCE</scope>
    <source>
        <strain evidence="2">Bu02</strain>
    </source>
</reference>
<dbReference type="InterPro" id="IPR012675">
    <property type="entry name" value="Beta-grasp_dom_sf"/>
</dbReference>
<sequence>MPANLGPEYLAAEERYRQAITNEEKLAALEEMLATIPKHKGTEKMQADIKRRISKLKEEMRVGKKGPHRKELFRIEKEGAGQVIMVGPPNSGKSHLLKTMSKAEPEVAEYPFTTRLPLPGMVQWENVQIQLVDMPPLTPETAQSWMWAILRLSDGLLLVFDLGDDDILDKAEELLRFMEANNLKIKNEGPRTFTEKKALCAANKCDLPGAYDRLELLKEVIGSRMDIVPCSAKTKEGISELCSKMFFDLLGKIRVYTHPPGKKADFSQPFILDKGTTVIDAAREIHKEIAANLKYARVWGKGVFEGQMVPRDHVLHDGDVVVFYT</sequence>
<dbReference type="EMBL" id="CP062796">
    <property type="protein sequence ID" value="QUL99026.1"/>
    <property type="molecule type" value="Genomic_DNA"/>
</dbReference>
<dbReference type="SUPFAM" id="SSF81271">
    <property type="entry name" value="TGS-like"/>
    <property type="match status" value="1"/>
</dbReference>